<comment type="caution">
    <text evidence="4">The sequence shown here is derived from an EMBL/GenBank/DDBJ whole genome shotgun (WGS) entry which is preliminary data.</text>
</comment>
<dbReference type="AlphaFoldDB" id="A0A4U0TZR3"/>
<proteinExistence type="inferred from homology"/>
<evidence type="ECO:0000313" key="4">
    <source>
        <dbReference type="EMBL" id="TKA27988.1"/>
    </source>
</evidence>
<dbReference type="GO" id="GO:0003723">
    <property type="term" value="F:RNA binding"/>
    <property type="evidence" value="ECO:0007669"/>
    <property type="project" value="UniProtKB-KW"/>
</dbReference>
<dbReference type="OrthoDB" id="6513042at2759"/>
<dbReference type="EC" id="2.7.7.48" evidence="1"/>
<dbReference type="Proteomes" id="UP000308549">
    <property type="component" value="Unassembled WGS sequence"/>
</dbReference>
<dbReference type="EMBL" id="NAJL01000020">
    <property type="protein sequence ID" value="TKA27988.1"/>
    <property type="molecule type" value="Genomic_DNA"/>
</dbReference>
<dbReference type="GO" id="GO:0003968">
    <property type="term" value="F:RNA-directed RNA polymerase activity"/>
    <property type="evidence" value="ECO:0007669"/>
    <property type="project" value="UniProtKB-KW"/>
</dbReference>
<evidence type="ECO:0000256" key="2">
    <source>
        <dbReference type="SAM" id="MobiDB-lite"/>
    </source>
</evidence>
<sequence>MAVVSHLRDIKYRGRIPVEHGVTLYGIMDETGYLREGEVYVTRTGPDGRRDDTPRSIVITRSPAMHPGDVQVVNAVTVPADSPLKRLSNVVVFSQHGSRDLASQLSGGDLDGDLYNIVWDSRLIPAHTYQAADYPRVSPVELDRLVTSKDMSDFFVTFMETDQLGMLCNIHLQLADQLPTGTFSAECLKLAGMASTAVDYSKTGIAVDMTECPKYDRCRPDFMAPSPRVFVSGEGYLGFEDEDYQDDEAFEGLDIERRAFRYYESQKALGELFRAIDERQFLHSLQHDRQRFIEPASKSLLRPLDLYGQNFARNYGILWQHNKDLARDIKASYEEGLIGLAYQFEPTARCPLSEYEVFTGSILGRQGGQQGKTLREMSKSLRERFETVVEYVVARITKGDRAVREVEDLDDFPDDREFEALPRAIACLNVAATEEGWRDRQMGELGSFGYIAVGVAMREMRRFLITTTGSYALLPLVAREASGAAVGGRGVEESRPRQGTVSRWQ</sequence>
<organism evidence="4 5">
    <name type="scientific">Salinomyces thailandicus</name>
    <dbReference type="NCBI Taxonomy" id="706561"/>
    <lineage>
        <taxon>Eukaryota</taxon>
        <taxon>Fungi</taxon>
        <taxon>Dikarya</taxon>
        <taxon>Ascomycota</taxon>
        <taxon>Pezizomycotina</taxon>
        <taxon>Dothideomycetes</taxon>
        <taxon>Dothideomycetidae</taxon>
        <taxon>Mycosphaerellales</taxon>
        <taxon>Teratosphaeriaceae</taxon>
        <taxon>Salinomyces</taxon>
    </lineage>
</organism>
<keyword evidence="5" id="KW-1185">Reference proteome</keyword>
<dbReference type="InterPro" id="IPR057596">
    <property type="entry name" value="RDRP_core"/>
</dbReference>
<evidence type="ECO:0000259" key="3">
    <source>
        <dbReference type="Pfam" id="PF05183"/>
    </source>
</evidence>
<evidence type="ECO:0000313" key="5">
    <source>
        <dbReference type="Proteomes" id="UP000308549"/>
    </source>
</evidence>
<dbReference type="GO" id="GO:0031380">
    <property type="term" value="C:nuclear RNA-directed RNA polymerase complex"/>
    <property type="evidence" value="ECO:0007669"/>
    <property type="project" value="TreeGrafter"/>
</dbReference>
<dbReference type="GO" id="GO:0030422">
    <property type="term" value="P:siRNA processing"/>
    <property type="evidence" value="ECO:0007669"/>
    <property type="project" value="TreeGrafter"/>
</dbReference>
<feature type="region of interest" description="Disordered" evidence="2">
    <location>
        <begin position="485"/>
        <end position="505"/>
    </location>
</feature>
<dbReference type="PANTHER" id="PTHR23079">
    <property type="entry name" value="RNA-DEPENDENT RNA POLYMERASE"/>
    <property type="match status" value="1"/>
</dbReference>
<comment type="catalytic activity">
    <reaction evidence="1">
        <text>RNA(n) + a ribonucleoside 5'-triphosphate = RNA(n+1) + diphosphate</text>
        <dbReference type="Rhea" id="RHEA:21248"/>
        <dbReference type="Rhea" id="RHEA-COMP:14527"/>
        <dbReference type="Rhea" id="RHEA-COMP:17342"/>
        <dbReference type="ChEBI" id="CHEBI:33019"/>
        <dbReference type="ChEBI" id="CHEBI:61557"/>
        <dbReference type="ChEBI" id="CHEBI:140395"/>
        <dbReference type="EC" id="2.7.7.48"/>
    </reaction>
</comment>
<keyword evidence="1" id="KW-0548">Nucleotidyltransferase</keyword>
<keyword evidence="1" id="KW-0694">RNA-binding</keyword>
<gene>
    <name evidence="4" type="ORF">B0A50_04054</name>
</gene>
<reference evidence="4 5" key="1">
    <citation type="submission" date="2017-03" db="EMBL/GenBank/DDBJ databases">
        <title>Genomes of endolithic fungi from Antarctica.</title>
        <authorList>
            <person name="Coleine C."/>
            <person name="Masonjones S."/>
            <person name="Stajich J.E."/>
        </authorList>
    </citation>
    <scope>NUCLEOTIDE SEQUENCE [LARGE SCALE GENOMIC DNA]</scope>
    <source>
        <strain evidence="4 5">CCFEE 6315</strain>
    </source>
</reference>
<keyword evidence="1" id="KW-0696">RNA-directed RNA polymerase</keyword>
<evidence type="ECO:0000256" key="1">
    <source>
        <dbReference type="RuleBase" id="RU363098"/>
    </source>
</evidence>
<comment type="similarity">
    <text evidence="1">Belongs to the RdRP family.</text>
</comment>
<dbReference type="Pfam" id="PF05183">
    <property type="entry name" value="RdRP"/>
    <property type="match status" value="1"/>
</dbReference>
<name>A0A4U0TZR3_9PEZI</name>
<accession>A0A4U0TZR3</accession>
<dbReference type="InterPro" id="IPR007855">
    <property type="entry name" value="RDRP"/>
</dbReference>
<dbReference type="PANTHER" id="PTHR23079:SF17">
    <property type="entry name" value="RNA-DEPENDENT RNA POLYMERASE"/>
    <property type="match status" value="1"/>
</dbReference>
<keyword evidence="1" id="KW-0808">Transferase</keyword>
<feature type="domain" description="RDRP core" evidence="3">
    <location>
        <begin position="3"/>
        <end position="276"/>
    </location>
</feature>
<protein>
    <recommendedName>
        <fullName evidence="1">RNA-dependent RNA polymerase</fullName>
        <ecNumber evidence="1">2.7.7.48</ecNumber>
    </recommendedName>
</protein>